<dbReference type="Proteomes" id="UP000054251">
    <property type="component" value="Unassembled WGS sequence"/>
</dbReference>
<sequence>MTNTDDIFERIIESLNSSRQNSVSLPCNNEDFVAPILDYTSEVFSNPNIEYNNIHLVCCDGEPHMSPNKVRLRRWSRSRSIVSNSLMNCINKQTSSGHHKSSIPCISDSEGCVPTNESCSTLSNPSKEASDRTGLPLHESHYDSNKTAPSNSEYPSYYQKCNPNSSSECGVHDNSSNSSQSTDAYIDFYSYADMLNSEIAEGFHSESQPDRVLYVEDLGCGDISSRFSTISMDDYVNCIVNEKGT</sequence>
<proteinExistence type="predicted"/>
<comment type="caution">
    <text evidence="2">The sequence shown here is derived from an EMBL/GenBank/DDBJ whole genome shotgun (WGS) entry which is preliminary data.</text>
</comment>
<evidence type="ECO:0000256" key="1">
    <source>
        <dbReference type="SAM" id="MobiDB-lite"/>
    </source>
</evidence>
<accession>A0A0V1Q3J3</accession>
<dbReference type="RefSeq" id="XP_015469217.1">
    <property type="nucleotide sequence ID" value="XM_015609958.1"/>
</dbReference>
<name>A0A0V1Q3J3_9ASCO</name>
<feature type="compositionally biased region" description="Polar residues" evidence="1">
    <location>
        <begin position="145"/>
        <end position="156"/>
    </location>
</feature>
<dbReference type="GeneID" id="26838137"/>
<dbReference type="AlphaFoldDB" id="A0A0V1Q3J3"/>
<feature type="compositionally biased region" description="Polar residues" evidence="1">
    <location>
        <begin position="117"/>
        <end position="127"/>
    </location>
</feature>
<evidence type="ECO:0000313" key="3">
    <source>
        <dbReference type="Proteomes" id="UP000054251"/>
    </source>
</evidence>
<dbReference type="EMBL" id="LMYN01000014">
    <property type="protein sequence ID" value="KSA03115.1"/>
    <property type="molecule type" value="Genomic_DNA"/>
</dbReference>
<keyword evidence="3" id="KW-1185">Reference proteome</keyword>
<feature type="region of interest" description="Disordered" evidence="1">
    <location>
        <begin position="117"/>
        <end position="156"/>
    </location>
</feature>
<organism evidence="2 3">
    <name type="scientific">Debaryomyces fabryi</name>
    <dbReference type="NCBI Taxonomy" id="58627"/>
    <lineage>
        <taxon>Eukaryota</taxon>
        <taxon>Fungi</taxon>
        <taxon>Dikarya</taxon>
        <taxon>Ascomycota</taxon>
        <taxon>Saccharomycotina</taxon>
        <taxon>Pichiomycetes</taxon>
        <taxon>Debaryomycetaceae</taxon>
        <taxon>Debaryomyces</taxon>
    </lineage>
</organism>
<dbReference type="OrthoDB" id="5364312at2759"/>
<protein>
    <submittedName>
        <fullName evidence="2">Uncharacterized protein</fullName>
    </submittedName>
</protein>
<evidence type="ECO:0000313" key="2">
    <source>
        <dbReference type="EMBL" id="KSA03115.1"/>
    </source>
</evidence>
<gene>
    <name evidence="2" type="ORF">AC631_01128</name>
</gene>
<reference evidence="2 3" key="1">
    <citation type="submission" date="2015-11" db="EMBL/GenBank/DDBJ databases">
        <title>The genome of Debaryomyces fabryi.</title>
        <authorList>
            <person name="Tafer H."/>
            <person name="Lopandic K."/>
        </authorList>
    </citation>
    <scope>NUCLEOTIDE SEQUENCE [LARGE SCALE GENOMIC DNA]</scope>
    <source>
        <strain evidence="2 3">CBS 789</strain>
    </source>
</reference>